<feature type="transmembrane region" description="Helical" evidence="12">
    <location>
        <begin position="267"/>
        <end position="289"/>
    </location>
</feature>
<dbReference type="Proteomes" id="UP000523079">
    <property type="component" value="Unassembled WGS sequence"/>
</dbReference>
<comment type="pathway">
    <text evidence="11">Porphyrin-containing compound metabolism.</text>
</comment>
<keyword evidence="10" id="KW-1015">Disulfide bond</keyword>
<name>A0A7W3IS65_9ACTN</name>
<evidence type="ECO:0000256" key="10">
    <source>
        <dbReference type="ARBA" id="ARBA00023157"/>
    </source>
</evidence>
<dbReference type="EMBL" id="JACGWT010000003">
    <property type="protein sequence ID" value="MBA8794252.1"/>
    <property type="molecule type" value="Genomic_DNA"/>
</dbReference>
<evidence type="ECO:0000256" key="6">
    <source>
        <dbReference type="ARBA" id="ARBA00023002"/>
    </source>
</evidence>
<keyword evidence="9 12" id="KW-0472">Membrane</keyword>
<feature type="transmembrane region" description="Helical" evidence="12">
    <location>
        <begin position="243"/>
        <end position="261"/>
    </location>
</feature>
<protein>
    <submittedName>
        <fullName evidence="13">Cytochrome c oxidase assembly protein subunit 15</fullName>
    </submittedName>
</protein>
<keyword evidence="4" id="KW-0479">Metal-binding</keyword>
<dbReference type="GO" id="GO:0016020">
    <property type="term" value="C:membrane"/>
    <property type="evidence" value="ECO:0007669"/>
    <property type="project" value="UniProtKB-SubCell"/>
</dbReference>
<dbReference type="InterPro" id="IPR003780">
    <property type="entry name" value="COX15/CtaA_fam"/>
</dbReference>
<organism evidence="13 14">
    <name type="scientific">Microlunatus kandeliicorticis</name>
    <dbReference type="NCBI Taxonomy" id="1759536"/>
    <lineage>
        <taxon>Bacteria</taxon>
        <taxon>Bacillati</taxon>
        <taxon>Actinomycetota</taxon>
        <taxon>Actinomycetes</taxon>
        <taxon>Propionibacteriales</taxon>
        <taxon>Propionibacteriaceae</taxon>
        <taxon>Microlunatus</taxon>
    </lineage>
</organism>
<evidence type="ECO:0000256" key="9">
    <source>
        <dbReference type="ARBA" id="ARBA00023136"/>
    </source>
</evidence>
<accession>A0A7W3IS65</accession>
<keyword evidence="2" id="KW-1003">Cell membrane</keyword>
<dbReference type="PANTHER" id="PTHR35457:SF1">
    <property type="entry name" value="HEME A SYNTHASE"/>
    <property type="match status" value="1"/>
</dbReference>
<feature type="transmembrane region" description="Helical" evidence="12">
    <location>
        <begin position="21"/>
        <end position="42"/>
    </location>
</feature>
<keyword evidence="8" id="KW-0350">Heme biosynthesis</keyword>
<comment type="caution">
    <text evidence="13">The sequence shown here is derived from an EMBL/GenBank/DDBJ whole genome shotgun (WGS) entry which is preliminary data.</text>
</comment>
<evidence type="ECO:0000256" key="1">
    <source>
        <dbReference type="ARBA" id="ARBA00004141"/>
    </source>
</evidence>
<comment type="subcellular location">
    <subcellularLocation>
        <location evidence="1">Membrane</location>
        <topology evidence="1">Multi-pass membrane protein</topology>
    </subcellularLocation>
</comment>
<dbReference type="RefSeq" id="WP_182559866.1">
    <property type="nucleotide sequence ID" value="NZ_JACGWT010000003.1"/>
</dbReference>
<dbReference type="GO" id="GO:0016491">
    <property type="term" value="F:oxidoreductase activity"/>
    <property type="evidence" value="ECO:0007669"/>
    <property type="project" value="UniProtKB-KW"/>
</dbReference>
<keyword evidence="3 12" id="KW-0812">Transmembrane</keyword>
<proteinExistence type="predicted"/>
<evidence type="ECO:0000256" key="7">
    <source>
        <dbReference type="ARBA" id="ARBA00023004"/>
    </source>
</evidence>
<feature type="transmembrane region" description="Helical" evidence="12">
    <location>
        <begin position="80"/>
        <end position="98"/>
    </location>
</feature>
<evidence type="ECO:0000256" key="8">
    <source>
        <dbReference type="ARBA" id="ARBA00023133"/>
    </source>
</evidence>
<feature type="transmembrane region" description="Helical" evidence="12">
    <location>
        <begin position="110"/>
        <end position="132"/>
    </location>
</feature>
<evidence type="ECO:0000256" key="12">
    <source>
        <dbReference type="SAM" id="Phobius"/>
    </source>
</evidence>
<dbReference type="InterPro" id="IPR050450">
    <property type="entry name" value="COX15/CtaA_HemeA_synthase"/>
</dbReference>
<evidence type="ECO:0000256" key="4">
    <source>
        <dbReference type="ARBA" id="ARBA00022723"/>
    </source>
</evidence>
<keyword evidence="7" id="KW-0408">Iron</keyword>
<evidence type="ECO:0000313" key="14">
    <source>
        <dbReference type="Proteomes" id="UP000523079"/>
    </source>
</evidence>
<evidence type="ECO:0000256" key="2">
    <source>
        <dbReference type="ARBA" id="ARBA00022475"/>
    </source>
</evidence>
<dbReference type="PANTHER" id="PTHR35457">
    <property type="entry name" value="HEME A SYNTHASE"/>
    <property type="match status" value="1"/>
</dbReference>
<feature type="transmembrane region" description="Helical" evidence="12">
    <location>
        <begin position="218"/>
        <end position="238"/>
    </location>
</feature>
<gene>
    <name evidence="13" type="ORF">FHX74_001871</name>
</gene>
<keyword evidence="5 12" id="KW-1133">Transmembrane helix</keyword>
<evidence type="ECO:0000256" key="5">
    <source>
        <dbReference type="ARBA" id="ARBA00022989"/>
    </source>
</evidence>
<feature type="transmembrane region" description="Helical" evidence="12">
    <location>
        <begin position="179"/>
        <end position="198"/>
    </location>
</feature>
<evidence type="ECO:0000313" key="13">
    <source>
        <dbReference type="EMBL" id="MBA8794252.1"/>
    </source>
</evidence>
<evidence type="ECO:0000256" key="3">
    <source>
        <dbReference type="ARBA" id="ARBA00022692"/>
    </source>
</evidence>
<sequence length="300" mass="31903">MAVLTPDRTTETPVRRTGGALRGLAVATLVANIGIIVTGGLVRLTSSGLGCPTWPRCTPESFVTHPALGIHGAIEFGNRLLTFVLLIIAVLTLLAAVFHREDGRRRRDLIVLTAGLLFGIPFQGVIGGISVLTKLNPFVVALHLILSMVLVALSVWLVRLTWRARVTPVGTGRWTLTRLTWVALWVTVWLGTIVTGTGPHAGDANAPRTGFDGLLVTHVHAASVYVSVALTIVALIALRSRAAVLLLVIELAQGGIGFWQYFTGLPIQIVIFHLLGAAGTVALATNLALSVRRTRVPATP</sequence>
<dbReference type="GO" id="GO:0046872">
    <property type="term" value="F:metal ion binding"/>
    <property type="evidence" value="ECO:0007669"/>
    <property type="project" value="UniProtKB-KW"/>
</dbReference>
<keyword evidence="6" id="KW-0560">Oxidoreductase</keyword>
<evidence type="ECO:0000256" key="11">
    <source>
        <dbReference type="ARBA" id="ARBA00023444"/>
    </source>
</evidence>
<dbReference type="GO" id="GO:0006784">
    <property type="term" value="P:heme A biosynthetic process"/>
    <property type="evidence" value="ECO:0007669"/>
    <property type="project" value="InterPro"/>
</dbReference>
<reference evidence="13 14" key="1">
    <citation type="submission" date="2020-07" db="EMBL/GenBank/DDBJ databases">
        <title>Sequencing the genomes of 1000 actinobacteria strains.</title>
        <authorList>
            <person name="Klenk H.-P."/>
        </authorList>
    </citation>
    <scope>NUCLEOTIDE SEQUENCE [LARGE SCALE GENOMIC DNA]</scope>
    <source>
        <strain evidence="13 14">DSM 100723</strain>
    </source>
</reference>
<feature type="transmembrane region" description="Helical" evidence="12">
    <location>
        <begin position="138"/>
        <end position="158"/>
    </location>
</feature>
<dbReference type="AlphaFoldDB" id="A0A7W3IS65"/>
<keyword evidence="14" id="KW-1185">Reference proteome</keyword>
<dbReference type="Pfam" id="PF02628">
    <property type="entry name" value="COX15-CtaA"/>
    <property type="match status" value="2"/>
</dbReference>